<reference evidence="8 9" key="1">
    <citation type="submission" date="2023-04" db="EMBL/GenBank/DDBJ databases">
        <title>Tenacibaculum tangerinum sp. nov., isolated from sea tidal flat of South Korea.</title>
        <authorList>
            <person name="Lee S.H."/>
            <person name="Kim J.-J."/>
        </authorList>
    </citation>
    <scope>NUCLEOTIDE SEQUENCE [LARGE SCALE GENOMIC DNA]</scope>
    <source>
        <strain evidence="8 9">GRR-S3-23</strain>
    </source>
</reference>
<keyword evidence="7" id="KW-0813">Transport</keyword>
<evidence type="ECO:0000256" key="2">
    <source>
        <dbReference type="ARBA" id="ARBA00005811"/>
    </source>
</evidence>
<sequence>MKQISAITLLFISLLYSCGIQTERIEEKLMDCNNQSFVDGGKQLKELLMDYESNLIKANIISDNTGKSYLKIINQISNGIEPKEKPYYSFGEKLNGIEKNQNSISNTCLQTVLSDSTKYDFKKFLRFQNSLENAIRNARDLRIELLATEFSSTLSEKDFELDFYKMKAFLLFDMLRPYNGINLALPKKNYDLKNAFRIYLNKENKIFINNTEIPLKSLKSKIVKYYKDNESKSVILIKTDEETMYSEYITVQNEIQSALNLVRDNSSNKKFGKKYADLTDKEQKLINEHYPKSIIDE</sequence>
<dbReference type="EMBL" id="CP122539">
    <property type="protein sequence ID" value="WGH76402.1"/>
    <property type="molecule type" value="Genomic_DNA"/>
</dbReference>
<keyword evidence="7" id="KW-0653">Protein transport</keyword>
<dbReference type="Pfam" id="PF02472">
    <property type="entry name" value="ExbD"/>
    <property type="match status" value="1"/>
</dbReference>
<keyword evidence="5" id="KW-1133">Transmembrane helix</keyword>
<evidence type="ECO:0000256" key="4">
    <source>
        <dbReference type="ARBA" id="ARBA00022692"/>
    </source>
</evidence>
<comment type="subcellular location">
    <subcellularLocation>
        <location evidence="1">Cell membrane</location>
        <topology evidence="1">Single-pass membrane protein</topology>
    </subcellularLocation>
    <subcellularLocation>
        <location evidence="7">Cell membrane</location>
        <topology evidence="7">Single-pass type II membrane protein</topology>
    </subcellularLocation>
</comment>
<accession>A0ABY8L4Q0</accession>
<name>A0ABY8L4Q0_9FLAO</name>
<dbReference type="PROSITE" id="PS51257">
    <property type="entry name" value="PROKAR_LIPOPROTEIN"/>
    <property type="match status" value="1"/>
</dbReference>
<keyword evidence="9" id="KW-1185">Reference proteome</keyword>
<dbReference type="Proteomes" id="UP001232001">
    <property type="component" value="Chromosome"/>
</dbReference>
<keyword evidence="3" id="KW-1003">Cell membrane</keyword>
<dbReference type="InterPro" id="IPR003400">
    <property type="entry name" value="ExbD"/>
</dbReference>
<evidence type="ECO:0000256" key="7">
    <source>
        <dbReference type="RuleBase" id="RU003879"/>
    </source>
</evidence>
<evidence type="ECO:0000256" key="1">
    <source>
        <dbReference type="ARBA" id="ARBA00004162"/>
    </source>
</evidence>
<evidence type="ECO:0000313" key="8">
    <source>
        <dbReference type="EMBL" id="WGH76402.1"/>
    </source>
</evidence>
<dbReference type="RefSeq" id="WP_279652269.1">
    <property type="nucleotide sequence ID" value="NZ_CP122539.1"/>
</dbReference>
<gene>
    <name evidence="8" type="ORF">P8625_04370</name>
</gene>
<protein>
    <submittedName>
        <fullName evidence="8">Biopolymer transporter ExbD</fullName>
    </submittedName>
</protein>
<evidence type="ECO:0000256" key="3">
    <source>
        <dbReference type="ARBA" id="ARBA00022475"/>
    </source>
</evidence>
<organism evidence="8 9">
    <name type="scientific">Tenacibaculum tangerinum</name>
    <dbReference type="NCBI Taxonomy" id="3038772"/>
    <lineage>
        <taxon>Bacteria</taxon>
        <taxon>Pseudomonadati</taxon>
        <taxon>Bacteroidota</taxon>
        <taxon>Flavobacteriia</taxon>
        <taxon>Flavobacteriales</taxon>
        <taxon>Flavobacteriaceae</taxon>
        <taxon>Tenacibaculum</taxon>
    </lineage>
</organism>
<evidence type="ECO:0000313" key="9">
    <source>
        <dbReference type="Proteomes" id="UP001232001"/>
    </source>
</evidence>
<dbReference type="Gene3D" id="3.30.420.270">
    <property type="match status" value="1"/>
</dbReference>
<evidence type="ECO:0000256" key="5">
    <source>
        <dbReference type="ARBA" id="ARBA00022989"/>
    </source>
</evidence>
<evidence type="ECO:0000256" key="6">
    <source>
        <dbReference type="ARBA" id="ARBA00023136"/>
    </source>
</evidence>
<comment type="similarity">
    <text evidence="2 7">Belongs to the ExbD/TolR family.</text>
</comment>
<proteinExistence type="inferred from homology"/>
<keyword evidence="4 7" id="KW-0812">Transmembrane</keyword>
<keyword evidence="6" id="KW-0472">Membrane</keyword>